<name>A0A8I1WA52_PLESH</name>
<dbReference type="InterPro" id="IPR036565">
    <property type="entry name" value="Mur-like_cat_sf"/>
</dbReference>
<feature type="region of interest" description="Disordered" evidence="1">
    <location>
        <begin position="43"/>
        <end position="76"/>
    </location>
</feature>
<dbReference type="Gene3D" id="3.40.1190.10">
    <property type="entry name" value="Mur-like, catalytic domain"/>
    <property type="match status" value="1"/>
</dbReference>
<keyword evidence="2" id="KW-0436">Ligase</keyword>
<accession>A0A8I1WA52</accession>
<dbReference type="GO" id="GO:0008764">
    <property type="term" value="F:UDP-N-acetylmuramoylalanine-D-glutamate ligase activity"/>
    <property type="evidence" value="ECO:0007669"/>
    <property type="project" value="UniProtKB-EC"/>
</dbReference>
<organism evidence="2 3">
    <name type="scientific">Plesiomonas shigelloides</name>
    <name type="common">Aeromonas shigelloides</name>
    <dbReference type="NCBI Taxonomy" id="703"/>
    <lineage>
        <taxon>Bacteria</taxon>
        <taxon>Pseudomonadati</taxon>
        <taxon>Pseudomonadota</taxon>
        <taxon>Gammaproteobacteria</taxon>
        <taxon>Enterobacterales</taxon>
        <taxon>Enterobacteriaceae</taxon>
        <taxon>Plesiomonas</taxon>
    </lineage>
</organism>
<comment type="caution">
    <text evidence="2">The sequence shown here is derived from an EMBL/GenBank/DDBJ whole genome shotgun (WGS) entry which is preliminary data.</text>
</comment>
<evidence type="ECO:0000256" key="1">
    <source>
        <dbReference type="SAM" id="MobiDB-lite"/>
    </source>
</evidence>
<dbReference type="AlphaFoldDB" id="A0A8I1WA52"/>
<gene>
    <name evidence="2" type="primary">murD</name>
    <name evidence="2" type="ORF">J2R62_17880</name>
</gene>
<evidence type="ECO:0000313" key="3">
    <source>
        <dbReference type="Proteomes" id="UP000664658"/>
    </source>
</evidence>
<feature type="non-terminal residue" evidence="2">
    <location>
        <position position="76"/>
    </location>
</feature>
<dbReference type="EMBL" id="JAFNAA010000188">
    <property type="protein sequence ID" value="MBO1110010.1"/>
    <property type="molecule type" value="Genomic_DNA"/>
</dbReference>
<reference evidence="2" key="1">
    <citation type="submission" date="2021-03" db="EMBL/GenBank/DDBJ databases">
        <title>Plesiomonas shigelloides zfcc0051, isolated from zebrafish feces.</title>
        <authorList>
            <person name="Vanderhoek Z."/>
            <person name="Gaulke C."/>
        </authorList>
    </citation>
    <scope>NUCLEOTIDE SEQUENCE</scope>
    <source>
        <strain evidence="2">Zfcc0051</strain>
    </source>
</reference>
<sequence length="76" mass="7955">MHAKAATVLNVTDDHMDRYQGTDDYRAAKLRVYPGAKTCGANAEDPLTLPQQPAADGVGCAPSPGADCQGEHLAET</sequence>
<dbReference type="SUPFAM" id="SSF53623">
    <property type="entry name" value="MurD-like peptide ligases, catalytic domain"/>
    <property type="match status" value="1"/>
</dbReference>
<dbReference type="EC" id="6.3.2.9" evidence="2"/>
<proteinExistence type="predicted"/>
<dbReference type="GO" id="GO:0005524">
    <property type="term" value="F:ATP binding"/>
    <property type="evidence" value="ECO:0007669"/>
    <property type="project" value="InterPro"/>
</dbReference>
<protein>
    <submittedName>
        <fullName evidence="2">UDP-N-acetylmuramoyl-L-alanine--D-glutamate ligase</fullName>
        <ecNumber evidence="2">6.3.2.9</ecNumber>
    </submittedName>
</protein>
<dbReference type="Proteomes" id="UP000664658">
    <property type="component" value="Unassembled WGS sequence"/>
</dbReference>
<evidence type="ECO:0000313" key="2">
    <source>
        <dbReference type="EMBL" id="MBO1110010.1"/>
    </source>
</evidence>